<proteinExistence type="predicted"/>
<sequence>MASFNLLDLPYVARQHVFKQMGFLELFDMSLCSKQMKNFVKSSSKKWNCKMSICVDEHFSISIYDLDDEVLAKFESLSRVMYNVNEMLIPEEDESIINYRDIDMFHLPSIVYTGDLPVLRTFWMDSLMGGKVLLKHLIDIFSFEMDHLTVWIDELYEDFQSIIRWINRIPCDLKTFNGKEIDFLKYIWMLENVDSTSEVKFGVSVNGYSKVEELEMNFHEKMTINNAQWIDPNHLFSMNCFDLKIQDSMLTEEEINGFLKTLKEGSNPNLHEMLIEFDENHKLGLLEEIMDGLDSEEHSNGLYNFELENGNVCSVKFFIQSNQNGQLNDAIRMSIDRD</sequence>
<name>A0A1I7UNZ2_9PELO</name>
<evidence type="ECO:0000313" key="2">
    <source>
        <dbReference type="Proteomes" id="UP000095282"/>
    </source>
</evidence>
<evidence type="ECO:0000259" key="1">
    <source>
        <dbReference type="PROSITE" id="PS50181"/>
    </source>
</evidence>
<dbReference type="PROSITE" id="PS50181">
    <property type="entry name" value="FBOX"/>
    <property type="match status" value="1"/>
</dbReference>
<dbReference type="AlphaFoldDB" id="A0A1I7UNZ2"/>
<dbReference type="eggNOG" id="ENOG502RB04">
    <property type="taxonomic scope" value="Eukaryota"/>
</dbReference>
<dbReference type="InterPro" id="IPR012885">
    <property type="entry name" value="F-box_Sdz-33"/>
</dbReference>
<organism evidence="2 3">
    <name type="scientific">Caenorhabditis tropicalis</name>
    <dbReference type="NCBI Taxonomy" id="1561998"/>
    <lineage>
        <taxon>Eukaryota</taxon>
        <taxon>Metazoa</taxon>
        <taxon>Ecdysozoa</taxon>
        <taxon>Nematoda</taxon>
        <taxon>Chromadorea</taxon>
        <taxon>Rhabditida</taxon>
        <taxon>Rhabditina</taxon>
        <taxon>Rhabditomorpha</taxon>
        <taxon>Rhabditoidea</taxon>
        <taxon>Rhabditidae</taxon>
        <taxon>Peloderinae</taxon>
        <taxon>Caenorhabditis</taxon>
    </lineage>
</organism>
<dbReference type="PANTHER" id="PTHR21503:SF48">
    <property type="entry name" value="F-BOX ASSOCIATED DOMAIN-CONTAINING PROTEIN-RELATED"/>
    <property type="match status" value="1"/>
</dbReference>
<dbReference type="Pfam" id="PF00646">
    <property type="entry name" value="F-box"/>
    <property type="match status" value="1"/>
</dbReference>
<keyword evidence="2" id="KW-1185">Reference proteome</keyword>
<dbReference type="Pfam" id="PF07735">
    <property type="entry name" value="FBA_2"/>
    <property type="match status" value="1"/>
</dbReference>
<dbReference type="WBParaSite" id="Csp11.Scaffold630.g17887.t1">
    <property type="protein sequence ID" value="Csp11.Scaffold630.g17887.t1"/>
    <property type="gene ID" value="Csp11.Scaffold630.g17887"/>
</dbReference>
<reference evidence="3" key="1">
    <citation type="submission" date="2016-11" db="UniProtKB">
        <authorList>
            <consortium name="WormBaseParasite"/>
        </authorList>
    </citation>
    <scope>IDENTIFICATION</scope>
</reference>
<feature type="domain" description="F-box" evidence="1">
    <location>
        <begin position="3"/>
        <end position="50"/>
    </location>
</feature>
<evidence type="ECO:0000313" key="3">
    <source>
        <dbReference type="WBParaSite" id="Csp11.Scaffold630.g17887.t1"/>
    </source>
</evidence>
<dbReference type="PANTHER" id="PTHR21503">
    <property type="entry name" value="F-BOX-CONTAINING HYPOTHETICAL PROTEIN C.ELEGANS"/>
    <property type="match status" value="1"/>
</dbReference>
<protein>
    <submittedName>
        <fullName evidence="3">F-box domain-containing protein</fullName>
    </submittedName>
</protein>
<accession>A0A1I7UNZ2</accession>
<dbReference type="InterPro" id="IPR001810">
    <property type="entry name" value="F-box_dom"/>
</dbReference>
<dbReference type="Proteomes" id="UP000095282">
    <property type="component" value="Unplaced"/>
</dbReference>